<proteinExistence type="predicted"/>
<dbReference type="AlphaFoldDB" id="A0ABD5YYU4"/>
<name>A0ABD5YYU4_9EURY</name>
<dbReference type="Proteomes" id="UP001596417">
    <property type="component" value="Unassembled WGS sequence"/>
</dbReference>
<organism evidence="1 2">
    <name type="scientific">Halocatena marina</name>
    <dbReference type="NCBI Taxonomy" id="2934937"/>
    <lineage>
        <taxon>Archaea</taxon>
        <taxon>Methanobacteriati</taxon>
        <taxon>Methanobacteriota</taxon>
        <taxon>Stenosarchaea group</taxon>
        <taxon>Halobacteria</taxon>
        <taxon>Halobacteriales</taxon>
        <taxon>Natronomonadaceae</taxon>
        <taxon>Halocatena</taxon>
    </lineage>
</organism>
<reference evidence="1 2" key="1">
    <citation type="journal article" date="2019" name="Int. J. Syst. Evol. Microbiol.">
        <title>The Global Catalogue of Microorganisms (GCM) 10K type strain sequencing project: providing services to taxonomists for standard genome sequencing and annotation.</title>
        <authorList>
            <consortium name="The Broad Institute Genomics Platform"/>
            <consortium name="The Broad Institute Genome Sequencing Center for Infectious Disease"/>
            <person name="Wu L."/>
            <person name="Ma J."/>
        </authorList>
    </citation>
    <scope>NUCLEOTIDE SEQUENCE [LARGE SCALE GENOMIC DNA]</scope>
    <source>
        <strain evidence="1 2">RDMS1</strain>
    </source>
</reference>
<dbReference type="RefSeq" id="WP_264556547.1">
    <property type="nucleotide sequence ID" value="NZ_CP109981.1"/>
</dbReference>
<sequence>MALHAITADDDSMLETAAAHLETVNLCGSRSESFQVGHDGPVDVLGYSYGGDVYANLDQSILSLRKMK</sequence>
<comment type="caution">
    <text evidence="1">The sequence shown here is derived from an EMBL/GenBank/DDBJ whole genome shotgun (WGS) entry which is preliminary data.</text>
</comment>
<keyword evidence="2" id="KW-1185">Reference proteome</keyword>
<evidence type="ECO:0000313" key="2">
    <source>
        <dbReference type="Proteomes" id="UP001596417"/>
    </source>
</evidence>
<gene>
    <name evidence="1" type="ORF">ACFQL7_25370</name>
</gene>
<dbReference type="GeneID" id="76202508"/>
<evidence type="ECO:0000313" key="1">
    <source>
        <dbReference type="EMBL" id="MFC7192811.1"/>
    </source>
</evidence>
<protein>
    <submittedName>
        <fullName evidence="1">Uncharacterized protein</fullName>
    </submittedName>
</protein>
<accession>A0ABD5YYU4</accession>
<dbReference type="EMBL" id="JBHTAX010000005">
    <property type="protein sequence ID" value="MFC7192811.1"/>
    <property type="molecule type" value="Genomic_DNA"/>
</dbReference>